<sequence length="297" mass="33042">MRRRDLPEGLPATFRVIDAMARGATRGQLRNPELHNPHHGSRARDEPTCVEEAAVQLLATLTQHPVALCGTTAAQIHRMPGVADWAPDDVLHVMTRTMSGRVRRKRVEGRRGLERRATTLVNGLPVTDAVDTWRDLATELPLDDLIIAGDWLLGPRSTRSIDELSAALRPGDRGAARAVAALKEIRAGSASPAETRTRLVLVGAGLPEPELNVNLVSESGWVANVDMYWRRWNYALDYDGRHHRERGEQLDRDLDRERLIRASGFGYDRVSNKHLRGDRPEVIGIASRGLRAAGWRP</sequence>
<accession>A0A6I3IN57</accession>
<evidence type="ECO:0000313" key="3">
    <source>
        <dbReference type="Proteomes" id="UP000431092"/>
    </source>
</evidence>
<comment type="caution">
    <text evidence="2">The sequence shown here is derived from an EMBL/GenBank/DDBJ whole genome shotgun (WGS) entry which is preliminary data.</text>
</comment>
<evidence type="ECO:0008006" key="4">
    <source>
        <dbReference type="Google" id="ProtNLM"/>
    </source>
</evidence>
<organism evidence="2 3">
    <name type="scientific">Arsenicicoccus cauae</name>
    <dbReference type="NCBI Taxonomy" id="2663847"/>
    <lineage>
        <taxon>Bacteria</taxon>
        <taxon>Bacillati</taxon>
        <taxon>Actinomycetota</taxon>
        <taxon>Actinomycetes</taxon>
        <taxon>Micrococcales</taxon>
        <taxon>Intrasporangiaceae</taxon>
        <taxon>Arsenicicoccus</taxon>
    </lineage>
</organism>
<feature type="compositionally biased region" description="Basic and acidic residues" evidence="1">
    <location>
        <begin position="32"/>
        <end position="44"/>
    </location>
</feature>
<protein>
    <recommendedName>
        <fullName evidence="4">DUF559 domain-containing protein</fullName>
    </recommendedName>
</protein>
<dbReference type="RefSeq" id="WP_154592749.1">
    <property type="nucleotide sequence ID" value="NZ_WLVL01000019.1"/>
</dbReference>
<dbReference type="Proteomes" id="UP000431092">
    <property type="component" value="Unassembled WGS sequence"/>
</dbReference>
<keyword evidence="3" id="KW-1185">Reference proteome</keyword>
<reference evidence="2 3" key="1">
    <citation type="submission" date="2019-11" db="EMBL/GenBank/DDBJ databases">
        <title>Whole genome sequencing identifies a novel species of the genus Arsenicicoccus isolated from human blood.</title>
        <authorList>
            <person name="Jeong J.H."/>
            <person name="Kweon O.J."/>
            <person name="Kim H.R."/>
            <person name="Kim T.-H."/>
            <person name="Ha S.-M."/>
            <person name="Lee M.-K."/>
        </authorList>
    </citation>
    <scope>NUCLEOTIDE SEQUENCE [LARGE SCALE GENOMIC DNA]</scope>
    <source>
        <strain evidence="2 3">MKL-02</strain>
    </source>
</reference>
<proteinExistence type="predicted"/>
<evidence type="ECO:0000256" key="1">
    <source>
        <dbReference type="SAM" id="MobiDB-lite"/>
    </source>
</evidence>
<name>A0A6I3IN57_9MICO</name>
<dbReference type="EMBL" id="WLVL01000019">
    <property type="protein sequence ID" value="MTB71420.1"/>
    <property type="molecule type" value="Genomic_DNA"/>
</dbReference>
<gene>
    <name evidence="2" type="ORF">GGG17_05445</name>
</gene>
<evidence type="ECO:0000313" key="2">
    <source>
        <dbReference type="EMBL" id="MTB71420.1"/>
    </source>
</evidence>
<dbReference type="AlphaFoldDB" id="A0A6I3IN57"/>
<feature type="region of interest" description="Disordered" evidence="1">
    <location>
        <begin position="24"/>
        <end position="44"/>
    </location>
</feature>